<evidence type="ECO:0000256" key="1">
    <source>
        <dbReference type="SAM" id="MobiDB-lite"/>
    </source>
</evidence>
<proteinExistence type="predicted"/>
<name>A0ABX1UZ18_9GAMM</name>
<evidence type="ECO:0000313" key="3">
    <source>
        <dbReference type="Proteomes" id="UP000555322"/>
    </source>
</evidence>
<gene>
    <name evidence="2" type="ORF">HLH15_13455</name>
</gene>
<dbReference type="Pfam" id="PF20159">
    <property type="entry name" value="YidB"/>
    <property type="match status" value="1"/>
</dbReference>
<feature type="compositionally biased region" description="Low complexity" evidence="1">
    <location>
        <begin position="53"/>
        <end position="75"/>
    </location>
</feature>
<dbReference type="RefSeq" id="WP_171537002.1">
    <property type="nucleotide sequence ID" value="NZ_JABERJ010000038.1"/>
</dbReference>
<sequence>MTNLSNIVEILAKQALGGNQQNQSHSQFQHQHQPQQGGLGGILASVLGQLSGNNTQQQSTNQQSQPNQQSQQHQQGGLGGILGSVLGHLSGTQQNQPRQQTGGLGGGGTKTLLIAVLPLVLAWIQKQGGIQGALDKLKGMGLNKQVDDWVSTGPGENASVDQQQVQSLFDEQEVEQVAQETQVPKQDIYGAISKVLPQIIDSLTPQGEQTNKQEANADIQQVMNLISGFLKR</sequence>
<protein>
    <submittedName>
        <fullName evidence="2">DUF937 domain-containing protein</fullName>
    </submittedName>
</protein>
<feature type="region of interest" description="Disordered" evidence="1">
    <location>
        <begin position="53"/>
        <end position="77"/>
    </location>
</feature>
<dbReference type="Proteomes" id="UP000555322">
    <property type="component" value="Unassembled WGS sequence"/>
</dbReference>
<organism evidence="2 3">
    <name type="scientific">Acinetobacter terrestris</name>
    <dbReference type="NCBI Taxonomy" id="2529843"/>
    <lineage>
        <taxon>Bacteria</taxon>
        <taxon>Pseudomonadati</taxon>
        <taxon>Pseudomonadota</taxon>
        <taxon>Gammaproteobacteria</taxon>
        <taxon>Moraxellales</taxon>
        <taxon>Moraxellaceae</taxon>
        <taxon>Acinetobacter</taxon>
        <taxon>Acinetobacter Taxon 24</taxon>
    </lineage>
</organism>
<keyword evidence="3" id="KW-1185">Reference proteome</keyword>
<evidence type="ECO:0000313" key="2">
    <source>
        <dbReference type="EMBL" id="NNH27443.1"/>
    </source>
</evidence>
<dbReference type="Gene3D" id="1.10.10.690">
    <property type="entry name" value="YidB-like"/>
    <property type="match status" value="1"/>
</dbReference>
<comment type="caution">
    <text evidence="2">The sequence shown here is derived from an EMBL/GenBank/DDBJ whole genome shotgun (WGS) entry which is preliminary data.</text>
</comment>
<accession>A0ABX1UZ18</accession>
<dbReference type="InterPro" id="IPR027405">
    <property type="entry name" value="YidB-like"/>
</dbReference>
<reference evidence="2 3" key="1">
    <citation type="submission" date="2020-04" db="EMBL/GenBank/DDBJ databases">
        <title>Acinetobacter Taxon 24.</title>
        <authorList>
            <person name="Nemec A."/>
            <person name="Radolfova-Krizova L."/>
            <person name="Higgins P.G."/>
            <person name="Spanelova P."/>
        </authorList>
    </citation>
    <scope>NUCLEOTIDE SEQUENCE [LARGE SCALE GENOMIC DNA]</scope>
    <source>
        <strain evidence="2 3">ANC 5084</strain>
    </source>
</reference>
<dbReference type="InterPro" id="IPR045372">
    <property type="entry name" value="YidB"/>
</dbReference>
<dbReference type="EMBL" id="JABERJ010000038">
    <property type="protein sequence ID" value="NNH27443.1"/>
    <property type="molecule type" value="Genomic_DNA"/>
</dbReference>
<dbReference type="SUPFAM" id="SSF140804">
    <property type="entry name" value="YidB-like"/>
    <property type="match status" value="1"/>
</dbReference>